<dbReference type="AlphaFoldDB" id="A0A1E5QAR8"/>
<accession>A0A1E5QAR8</accession>
<comment type="caution">
    <text evidence="1">The sequence shown here is derived from an EMBL/GenBank/DDBJ whole genome shotgun (WGS) entry which is preliminary data.</text>
</comment>
<protein>
    <submittedName>
        <fullName evidence="1">Uncharacterized protein</fullName>
    </submittedName>
</protein>
<evidence type="ECO:0000313" key="2">
    <source>
        <dbReference type="Proteomes" id="UP000095347"/>
    </source>
</evidence>
<name>A0A1E5QAR8_9PROT</name>
<sequence length="66" mass="7960">MVCETFQFVFYSEFFLLEGVDLIFIWKRSCLFCIDCHFKFTVAMFQRIDPVLQCHLIFSNYCLDPT</sequence>
<reference evidence="2" key="1">
    <citation type="submission" date="2016-07" db="EMBL/GenBank/DDBJ databases">
        <authorList>
            <person name="Florea S."/>
            <person name="Webb J.S."/>
            <person name="Jaromczyk J."/>
            <person name="Schardl C.L."/>
        </authorList>
    </citation>
    <scope>NUCLEOTIDE SEQUENCE [LARGE SCALE GENOMIC DNA]</scope>
    <source>
        <strain evidence="2">MV-1</strain>
    </source>
</reference>
<evidence type="ECO:0000313" key="1">
    <source>
        <dbReference type="EMBL" id="OEJ68510.1"/>
    </source>
</evidence>
<proteinExistence type="predicted"/>
<keyword evidence="2" id="KW-1185">Reference proteome</keyword>
<dbReference type="Proteomes" id="UP000095347">
    <property type="component" value="Unassembled WGS sequence"/>
</dbReference>
<dbReference type="EMBL" id="MCGG01000013">
    <property type="protein sequence ID" value="OEJ68510.1"/>
    <property type="molecule type" value="Genomic_DNA"/>
</dbReference>
<gene>
    <name evidence="1" type="ORF">BEN30_06180</name>
</gene>
<organism evidence="1 2">
    <name type="scientific">Magnetovibrio blakemorei</name>
    <dbReference type="NCBI Taxonomy" id="28181"/>
    <lineage>
        <taxon>Bacteria</taxon>
        <taxon>Pseudomonadati</taxon>
        <taxon>Pseudomonadota</taxon>
        <taxon>Alphaproteobacteria</taxon>
        <taxon>Rhodospirillales</taxon>
        <taxon>Magnetovibrionaceae</taxon>
        <taxon>Magnetovibrio</taxon>
    </lineage>
</organism>
<dbReference type="STRING" id="28181.BEN30_06180"/>